<reference evidence="2" key="1">
    <citation type="submission" date="2022-03" db="EMBL/GenBank/DDBJ databases">
        <title>Aurantimonas Liuensis sp. Nov., isolated from the hadal seawater of the Mariana Trench.</title>
        <authorList>
            <person name="Liu R."/>
        </authorList>
    </citation>
    <scope>NUCLEOTIDE SEQUENCE</scope>
    <source>
        <strain evidence="2">LRZ36</strain>
    </source>
</reference>
<name>A0A9X2H7H9_9HYPH</name>
<dbReference type="EMBL" id="JALHBS010000107">
    <property type="protein sequence ID" value="MCP3056827.1"/>
    <property type="molecule type" value="Genomic_DNA"/>
</dbReference>
<keyword evidence="1" id="KW-0732">Signal</keyword>
<protein>
    <submittedName>
        <fullName evidence="2">ABC transporter substrate-binding protein</fullName>
    </submittedName>
</protein>
<dbReference type="InterPro" id="IPR008869">
    <property type="entry name" value="MlaC/ttg2D"/>
</dbReference>
<comment type="caution">
    <text evidence="2">The sequence shown here is derived from an EMBL/GenBank/DDBJ whole genome shotgun (WGS) entry which is preliminary data.</text>
</comment>
<dbReference type="RefSeq" id="WP_253965628.1">
    <property type="nucleotide sequence ID" value="NZ_JALHBS010000107.1"/>
</dbReference>
<organism evidence="2 3">
    <name type="scientific">Aurantimonas marianensis</name>
    <dbReference type="NCBI Taxonomy" id="2920428"/>
    <lineage>
        <taxon>Bacteria</taxon>
        <taxon>Pseudomonadati</taxon>
        <taxon>Pseudomonadota</taxon>
        <taxon>Alphaproteobacteria</taxon>
        <taxon>Hyphomicrobiales</taxon>
        <taxon>Aurantimonadaceae</taxon>
        <taxon>Aurantimonas</taxon>
    </lineage>
</organism>
<dbReference type="InterPro" id="IPR042245">
    <property type="entry name" value="Tgt2/MlaC_sf"/>
</dbReference>
<feature type="chain" id="PRO_5040978562" evidence="1">
    <location>
        <begin position="22"/>
        <end position="193"/>
    </location>
</feature>
<evidence type="ECO:0000313" key="2">
    <source>
        <dbReference type="EMBL" id="MCP3056827.1"/>
    </source>
</evidence>
<sequence length="193" mass="21275">MLKNLARIVVAMAFLTGAATAEGAAETGWVKAFVEKSERILSQDGPDAARRLQAVYKRYFDIGGLAARIAPERLWKQADSVQRRRFVAIVSCRLAVESVKRAKSETPLSWKVVGSRPAASGQTAAVRFILAENRQKTVLFDVVQSRSGLRVVDISSEGGRLSARFASQIARESRNLVDPPDVERWLNAFDCRA</sequence>
<dbReference type="Gene3D" id="3.10.450.710">
    <property type="entry name" value="Tgt2/MlaC"/>
    <property type="match status" value="1"/>
</dbReference>
<dbReference type="AlphaFoldDB" id="A0A9X2H7H9"/>
<feature type="signal peptide" evidence="1">
    <location>
        <begin position="1"/>
        <end position="21"/>
    </location>
</feature>
<evidence type="ECO:0000256" key="1">
    <source>
        <dbReference type="SAM" id="SignalP"/>
    </source>
</evidence>
<dbReference type="Proteomes" id="UP001155220">
    <property type="component" value="Unassembled WGS sequence"/>
</dbReference>
<keyword evidence="3" id="KW-1185">Reference proteome</keyword>
<gene>
    <name evidence="2" type="ORF">MJ956_16985</name>
</gene>
<accession>A0A9X2H7H9</accession>
<dbReference type="Pfam" id="PF05494">
    <property type="entry name" value="MlaC"/>
    <property type="match status" value="1"/>
</dbReference>
<proteinExistence type="predicted"/>
<evidence type="ECO:0000313" key="3">
    <source>
        <dbReference type="Proteomes" id="UP001155220"/>
    </source>
</evidence>